<dbReference type="AlphaFoldDB" id="A0A2I2KI30"/>
<keyword evidence="3 7" id="KW-0479">Metal-binding</keyword>
<dbReference type="PANTHER" id="PTHR43880">
    <property type="entry name" value="ALCOHOL DEHYDROGENASE"/>
    <property type="match status" value="1"/>
</dbReference>
<organism evidence="9 10">
    <name type="scientific">Frankia canadensis</name>
    <dbReference type="NCBI Taxonomy" id="1836972"/>
    <lineage>
        <taxon>Bacteria</taxon>
        <taxon>Bacillati</taxon>
        <taxon>Actinomycetota</taxon>
        <taxon>Actinomycetes</taxon>
        <taxon>Frankiales</taxon>
        <taxon>Frankiaceae</taxon>
        <taxon>Frankia</taxon>
    </lineage>
</organism>
<dbReference type="EMBL" id="FZMO01000001">
    <property type="protein sequence ID" value="SNQ45325.1"/>
    <property type="molecule type" value="Genomic_DNA"/>
</dbReference>
<dbReference type="GO" id="GO:0018456">
    <property type="term" value="F:aryl-alcohol dehydrogenase (NAD+) activity"/>
    <property type="evidence" value="ECO:0007669"/>
    <property type="project" value="UniProtKB-EC"/>
</dbReference>
<comment type="cofactor">
    <cofactor evidence="1 7">
        <name>Zn(2+)</name>
        <dbReference type="ChEBI" id="CHEBI:29105"/>
    </cofactor>
</comment>
<dbReference type="GO" id="GO:0008270">
    <property type="term" value="F:zinc ion binding"/>
    <property type="evidence" value="ECO:0007669"/>
    <property type="project" value="InterPro"/>
</dbReference>
<evidence type="ECO:0000256" key="1">
    <source>
        <dbReference type="ARBA" id="ARBA00001947"/>
    </source>
</evidence>
<dbReference type="Gene3D" id="3.40.50.720">
    <property type="entry name" value="NAD(P)-binding Rossmann-like Domain"/>
    <property type="match status" value="1"/>
</dbReference>
<dbReference type="OrthoDB" id="334894at2"/>
<dbReference type="InterPro" id="IPR002328">
    <property type="entry name" value="ADH_Zn_CS"/>
</dbReference>
<protein>
    <submittedName>
        <fullName evidence="9">Aryl-alcohol dehydrogenase</fullName>
        <ecNumber evidence="9">1.1.1.90</ecNumber>
    </submittedName>
</protein>
<evidence type="ECO:0000259" key="8">
    <source>
        <dbReference type="SMART" id="SM00829"/>
    </source>
</evidence>
<sequence length="364" mass="36920">MKITAAVLRAVGQPFSIESVTLDDPGPGEVLVEIAGTGVCHTDISFKQGHWPFPVPSVLGHEGAGRVAAVGAGVTSLAVGDHVVMSNASCGACPSCLSGMPAWCPNASRLNNSGCRPDGSSTLHDDAGDIHGNFVAQSSFASHALSRDRFVVKVPEDIPLHLVGSFGCGIQTGAGAVLNVLKPAPGSTALIVGLGAVGLAAVAAAAASGCSRVLAADMNPDRFDAARTFGATDVIDASAGPLPELVRALLPTGVDAAVEASGSPRALRSAFESTHGSGRTVLVGAAPHGTEYALDSRSVLSGRTLVGAIMGLSNPRVFIPRLVDMYRRGQLPMEKIVQTYPLADIEKALADSASGAVVKPVVIP</sequence>
<dbReference type="PANTHER" id="PTHR43880:SF12">
    <property type="entry name" value="ALCOHOL DEHYDROGENASE CLASS-3"/>
    <property type="match status" value="1"/>
</dbReference>
<comment type="similarity">
    <text evidence="2 7">Belongs to the zinc-containing alcohol dehydrogenase family.</text>
</comment>
<evidence type="ECO:0000256" key="4">
    <source>
        <dbReference type="ARBA" id="ARBA00022833"/>
    </source>
</evidence>
<evidence type="ECO:0000313" key="10">
    <source>
        <dbReference type="Proteomes" id="UP000234331"/>
    </source>
</evidence>
<evidence type="ECO:0000256" key="2">
    <source>
        <dbReference type="ARBA" id="ARBA00008072"/>
    </source>
</evidence>
<proteinExistence type="inferred from homology"/>
<dbReference type="SMART" id="SM00829">
    <property type="entry name" value="PKS_ER"/>
    <property type="match status" value="1"/>
</dbReference>
<dbReference type="Pfam" id="PF00107">
    <property type="entry name" value="ADH_zinc_N"/>
    <property type="match status" value="1"/>
</dbReference>
<evidence type="ECO:0000313" key="9">
    <source>
        <dbReference type="EMBL" id="SNQ45325.1"/>
    </source>
</evidence>
<dbReference type="Gene3D" id="3.90.180.10">
    <property type="entry name" value="Medium-chain alcohol dehydrogenases, catalytic domain"/>
    <property type="match status" value="1"/>
</dbReference>
<dbReference type="SUPFAM" id="SSF50129">
    <property type="entry name" value="GroES-like"/>
    <property type="match status" value="1"/>
</dbReference>
<dbReference type="InterPro" id="IPR036291">
    <property type="entry name" value="NAD(P)-bd_dom_sf"/>
</dbReference>
<evidence type="ECO:0000256" key="3">
    <source>
        <dbReference type="ARBA" id="ARBA00022723"/>
    </source>
</evidence>
<dbReference type="GO" id="GO:0005829">
    <property type="term" value="C:cytosol"/>
    <property type="evidence" value="ECO:0007669"/>
    <property type="project" value="TreeGrafter"/>
</dbReference>
<evidence type="ECO:0000256" key="7">
    <source>
        <dbReference type="RuleBase" id="RU361277"/>
    </source>
</evidence>
<dbReference type="InterPro" id="IPR013149">
    <property type="entry name" value="ADH-like_C"/>
</dbReference>
<dbReference type="InterPro" id="IPR011032">
    <property type="entry name" value="GroES-like_sf"/>
</dbReference>
<dbReference type="EC" id="1.1.1.90" evidence="9"/>
<dbReference type="InterPro" id="IPR020843">
    <property type="entry name" value="ER"/>
</dbReference>
<dbReference type="GO" id="GO:0046294">
    <property type="term" value="P:formaldehyde catabolic process"/>
    <property type="evidence" value="ECO:0007669"/>
    <property type="project" value="TreeGrafter"/>
</dbReference>
<dbReference type="CDD" id="cd08278">
    <property type="entry name" value="benzyl_alcohol_DH"/>
    <property type="match status" value="1"/>
</dbReference>
<dbReference type="RefSeq" id="WP_101829524.1">
    <property type="nucleotide sequence ID" value="NZ_FZMO01000001.1"/>
</dbReference>
<dbReference type="PROSITE" id="PS00059">
    <property type="entry name" value="ADH_ZINC"/>
    <property type="match status" value="1"/>
</dbReference>
<evidence type="ECO:0000256" key="5">
    <source>
        <dbReference type="ARBA" id="ARBA00023002"/>
    </source>
</evidence>
<dbReference type="InterPro" id="IPR013154">
    <property type="entry name" value="ADH-like_N"/>
</dbReference>
<keyword evidence="6" id="KW-0520">NAD</keyword>
<name>A0A2I2KI30_9ACTN</name>
<keyword evidence="10" id="KW-1185">Reference proteome</keyword>
<dbReference type="GO" id="GO:0051903">
    <property type="term" value="F:S-(hydroxymethyl)glutathione dehydrogenase [NAD(P)+] activity"/>
    <property type="evidence" value="ECO:0007669"/>
    <property type="project" value="TreeGrafter"/>
</dbReference>
<feature type="domain" description="Enoyl reductase (ER)" evidence="8">
    <location>
        <begin position="12"/>
        <end position="363"/>
    </location>
</feature>
<dbReference type="SUPFAM" id="SSF51735">
    <property type="entry name" value="NAD(P)-binding Rossmann-fold domains"/>
    <property type="match status" value="1"/>
</dbReference>
<dbReference type="Pfam" id="PF08240">
    <property type="entry name" value="ADH_N"/>
    <property type="match status" value="1"/>
</dbReference>
<evidence type="ECO:0000256" key="6">
    <source>
        <dbReference type="ARBA" id="ARBA00023027"/>
    </source>
</evidence>
<dbReference type="Proteomes" id="UP000234331">
    <property type="component" value="Unassembled WGS sequence"/>
</dbReference>
<dbReference type="FunFam" id="3.40.50.720:FF:000003">
    <property type="entry name" value="S-(hydroxymethyl)glutathione dehydrogenase"/>
    <property type="match status" value="1"/>
</dbReference>
<gene>
    <name evidence="9" type="primary">xylB</name>
    <name evidence="9" type="ORF">FRACA_10084</name>
</gene>
<reference evidence="9 10" key="1">
    <citation type="submission" date="2017-06" db="EMBL/GenBank/DDBJ databases">
        <authorList>
            <person name="Kim H.J."/>
            <person name="Triplett B.A."/>
        </authorList>
    </citation>
    <scope>NUCLEOTIDE SEQUENCE [LARGE SCALE GENOMIC DNA]</scope>
    <source>
        <strain evidence="9">FRACA_ARgP5</strain>
    </source>
</reference>
<accession>A0A2I2KI30</accession>
<keyword evidence="4 7" id="KW-0862">Zinc</keyword>
<keyword evidence="5 9" id="KW-0560">Oxidoreductase</keyword>